<keyword evidence="2" id="KW-1185">Reference proteome</keyword>
<evidence type="ECO:0000313" key="1">
    <source>
        <dbReference type="EMBL" id="SAL06239.1"/>
    </source>
</evidence>
<name>A0A158EH74_9BURK</name>
<dbReference type="Proteomes" id="UP000071859">
    <property type="component" value="Unassembled WGS sequence"/>
</dbReference>
<comment type="caution">
    <text evidence="1">The sequence shown here is derived from an EMBL/GenBank/DDBJ whole genome shotgun (WGS) entry which is preliminary data.</text>
</comment>
<dbReference type="AlphaFoldDB" id="A0A158EH74"/>
<reference evidence="1" key="1">
    <citation type="submission" date="2016-01" db="EMBL/GenBank/DDBJ databases">
        <authorList>
            <person name="Peeters C."/>
        </authorList>
    </citation>
    <scope>NUCLEOTIDE SEQUENCE</scope>
    <source>
        <strain evidence="1">LMG 29321</strain>
    </source>
</reference>
<accession>A0A158EH74</accession>
<gene>
    <name evidence="1" type="ORF">AWB78_07956</name>
</gene>
<evidence type="ECO:0008006" key="3">
    <source>
        <dbReference type="Google" id="ProtNLM"/>
    </source>
</evidence>
<sequence>MTKVTDHKSQVAELFMRILRAAKEQQVEEMREALARLGEIGPKSREFATLKTLALINVKREIDALHFLNEIDSDDILHLKVMCLHSLRDPLWEGAAMELKDSEHPVVRKTVRKLLCIPDDDRIAQ</sequence>
<protein>
    <recommendedName>
        <fullName evidence="3">HEAT repeat domain-containing protein</fullName>
    </recommendedName>
</protein>
<organism evidence="1 2">
    <name type="scientific">Caballeronia calidae</name>
    <dbReference type="NCBI Taxonomy" id="1777139"/>
    <lineage>
        <taxon>Bacteria</taxon>
        <taxon>Pseudomonadati</taxon>
        <taxon>Pseudomonadota</taxon>
        <taxon>Betaproteobacteria</taxon>
        <taxon>Burkholderiales</taxon>
        <taxon>Burkholderiaceae</taxon>
        <taxon>Caballeronia</taxon>
    </lineage>
</organism>
<dbReference type="EMBL" id="FCOX02000107">
    <property type="protein sequence ID" value="SAL06239.1"/>
    <property type="molecule type" value="Genomic_DNA"/>
</dbReference>
<evidence type="ECO:0000313" key="2">
    <source>
        <dbReference type="Proteomes" id="UP000071859"/>
    </source>
</evidence>
<proteinExistence type="predicted"/>